<dbReference type="OrthoDB" id="4508560at2759"/>
<dbReference type="STRING" id="2656787.A0A370TYZ1"/>
<evidence type="ECO:0000313" key="2">
    <source>
        <dbReference type="EMBL" id="RDL40747.1"/>
    </source>
</evidence>
<organism evidence="2 3">
    <name type="scientific">Venustampulla echinocandica</name>
    <dbReference type="NCBI Taxonomy" id="2656787"/>
    <lineage>
        <taxon>Eukaryota</taxon>
        <taxon>Fungi</taxon>
        <taxon>Dikarya</taxon>
        <taxon>Ascomycota</taxon>
        <taxon>Pezizomycotina</taxon>
        <taxon>Leotiomycetes</taxon>
        <taxon>Helotiales</taxon>
        <taxon>Pleuroascaceae</taxon>
        <taxon>Venustampulla</taxon>
    </lineage>
</organism>
<protein>
    <submittedName>
        <fullName evidence="2">Uncharacterized protein</fullName>
    </submittedName>
</protein>
<dbReference type="PROSITE" id="PS50088">
    <property type="entry name" value="ANK_REPEAT"/>
    <property type="match status" value="1"/>
</dbReference>
<evidence type="ECO:0000256" key="1">
    <source>
        <dbReference type="PROSITE-ProRule" id="PRU00023"/>
    </source>
</evidence>
<dbReference type="GeneID" id="43593575"/>
<dbReference type="InterPro" id="IPR036770">
    <property type="entry name" value="Ankyrin_rpt-contain_sf"/>
</dbReference>
<dbReference type="SMART" id="SM00248">
    <property type="entry name" value="ANK"/>
    <property type="match status" value="7"/>
</dbReference>
<dbReference type="RefSeq" id="XP_031873403.1">
    <property type="nucleotide sequence ID" value="XM_032009349.1"/>
</dbReference>
<name>A0A370TYZ1_9HELO</name>
<evidence type="ECO:0000313" key="3">
    <source>
        <dbReference type="Proteomes" id="UP000254866"/>
    </source>
</evidence>
<dbReference type="EMBL" id="NPIC01000001">
    <property type="protein sequence ID" value="RDL40747.1"/>
    <property type="molecule type" value="Genomic_DNA"/>
</dbReference>
<keyword evidence="1" id="KW-0040">ANK repeat</keyword>
<dbReference type="AlphaFoldDB" id="A0A370TYZ1"/>
<keyword evidence="3" id="KW-1185">Reference proteome</keyword>
<dbReference type="PANTHER" id="PTHR46224:SF64">
    <property type="entry name" value="IQ MOTIF AND ANKYRIN REPEAT DOMAIN-CONTAINING PROTEIN 1"/>
    <property type="match status" value="1"/>
</dbReference>
<sequence length="576" mass="65430">MASMMESLVPELFHNILGQLSYAELARLLRCSKYLHYNIEPFLYRSEAAHSEAMRWACKTGNLQTIRLAISYGACVSTIKQPGRPNYSLDSSGNTRMEATDNVKGLTLQLAARKHHVDAFALLLELGAGIGNEESMQRKLMQLLCSRGRETLLRHFLNAGFGPQVIDRPGMYLSVVSIIRSGGSLDTVRILLDEGAQLDRLEPIGEHTLASPLSAAIMENSTSLFDLLIERGANIHGTEEYYTFNKGLRHEYPFSIPLHIPVFAAAQVMAKQGVTMMQRCLDSGADINRRYYAKPWNDRLYLHYYTTPLLHYLDSIDSWKSDTGLRPVDGLAYLFEEEAELETEEDHIDALIRPDERPSSVERLLDKWGLEQLPNPEFFTAVKFLVMTGAMYSAKRILTKYRCWIYPGRLDIITGWQQFVDLILKNRDICDVNSETNDALLRHIILKKATNLGDFGDVERSTINCLLKAGANINDHLGCHGRTALYELCLSHSLEKFQHRYGWYIHSCDYICKRIEFFSFLVEKGAYPSIIADGRLTIDILMGYIDPFWNVKLFLLGIATILWGQKLASREQGPRP</sequence>
<dbReference type="InterPro" id="IPR051616">
    <property type="entry name" value="Cul2-RING_E3_ligase_SR"/>
</dbReference>
<proteinExistence type="predicted"/>
<dbReference type="Gene3D" id="1.25.40.20">
    <property type="entry name" value="Ankyrin repeat-containing domain"/>
    <property type="match status" value="1"/>
</dbReference>
<reference evidence="2 3" key="1">
    <citation type="journal article" date="2018" name="IMA Fungus">
        <title>IMA Genome-F 9: Draft genome sequence of Annulohypoxylon stygium, Aspergillus mulundensis, Berkeleyomyces basicola (syn. Thielaviopsis basicola), Ceratocystis smalleyi, two Cercospora beticola strains, Coleophoma cylindrospora, Fusarium fracticaudum, Phialophora cf. hyalina, and Morchella septimelata.</title>
        <authorList>
            <person name="Wingfield B.D."/>
            <person name="Bills G.F."/>
            <person name="Dong Y."/>
            <person name="Huang W."/>
            <person name="Nel W.J."/>
            <person name="Swalarsk-Parry B.S."/>
            <person name="Vaghefi N."/>
            <person name="Wilken P.M."/>
            <person name="An Z."/>
            <person name="de Beer Z.W."/>
            <person name="De Vos L."/>
            <person name="Chen L."/>
            <person name="Duong T.A."/>
            <person name="Gao Y."/>
            <person name="Hammerbacher A."/>
            <person name="Kikkert J.R."/>
            <person name="Li Y."/>
            <person name="Li H."/>
            <person name="Li K."/>
            <person name="Li Q."/>
            <person name="Liu X."/>
            <person name="Ma X."/>
            <person name="Naidoo K."/>
            <person name="Pethybridge S.J."/>
            <person name="Sun J."/>
            <person name="Steenkamp E.T."/>
            <person name="van der Nest M.A."/>
            <person name="van Wyk S."/>
            <person name="Wingfield M.J."/>
            <person name="Xiong C."/>
            <person name="Yue Q."/>
            <person name="Zhang X."/>
        </authorList>
    </citation>
    <scope>NUCLEOTIDE SEQUENCE [LARGE SCALE GENOMIC DNA]</scope>
    <source>
        <strain evidence="2 3">BP 5553</strain>
    </source>
</reference>
<accession>A0A370TYZ1</accession>
<dbReference type="PANTHER" id="PTHR46224">
    <property type="entry name" value="ANKYRIN REPEAT FAMILY PROTEIN"/>
    <property type="match status" value="1"/>
</dbReference>
<dbReference type="Proteomes" id="UP000254866">
    <property type="component" value="Unassembled WGS sequence"/>
</dbReference>
<dbReference type="InterPro" id="IPR002110">
    <property type="entry name" value="Ankyrin_rpt"/>
</dbReference>
<comment type="caution">
    <text evidence="2">The sequence shown here is derived from an EMBL/GenBank/DDBJ whole genome shotgun (WGS) entry which is preliminary data.</text>
</comment>
<feature type="repeat" description="ANK" evidence="1">
    <location>
        <begin position="208"/>
        <end position="240"/>
    </location>
</feature>
<gene>
    <name evidence="2" type="ORF">BP5553_00726</name>
</gene>
<dbReference type="SUPFAM" id="SSF48403">
    <property type="entry name" value="Ankyrin repeat"/>
    <property type="match status" value="1"/>
</dbReference>